<evidence type="ECO:0000256" key="1">
    <source>
        <dbReference type="SAM" id="Phobius"/>
    </source>
</evidence>
<keyword evidence="1" id="KW-0812">Transmembrane</keyword>
<sequence length="133" mass="14236">MSPPGGGWYPDPASDIGLRYWTGSHWTAETRPSPAALHPELLPPNPATRVQGRRKGMHPILAGVLGAIGGWLTIGTVLGMTFTAFRPTVEMGALGSLLGLLVGATLGAGWAFERRSKVRTAADRHLDRSRRTQ</sequence>
<keyword evidence="4" id="KW-1185">Reference proteome</keyword>
<dbReference type="InterPro" id="IPR018929">
    <property type="entry name" value="DUF2510"/>
</dbReference>
<dbReference type="OrthoDB" id="5244233at2"/>
<evidence type="ECO:0000313" key="3">
    <source>
        <dbReference type="EMBL" id="MPV36709.1"/>
    </source>
</evidence>
<keyword evidence="1" id="KW-1133">Transmembrane helix</keyword>
<feature type="transmembrane region" description="Helical" evidence="1">
    <location>
        <begin position="60"/>
        <end position="85"/>
    </location>
</feature>
<accession>A0A6N7EF25</accession>
<feature type="transmembrane region" description="Helical" evidence="1">
    <location>
        <begin position="91"/>
        <end position="112"/>
    </location>
</feature>
<evidence type="ECO:0000259" key="2">
    <source>
        <dbReference type="Pfam" id="PF10708"/>
    </source>
</evidence>
<dbReference type="AlphaFoldDB" id="A0A6N7EF25"/>
<comment type="caution">
    <text evidence="3">The sequence shown here is derived from an EMBL/GenBank/DDBJ whole genome shotgun (WGS) entry which is preliminary data.</text>
</comment>
<feature type="domain" description="DUF2510" evidence="2">
    <location>
        <begin position="7"/>
        <end position="36"/>
    </location>
</feature>
<dbReference type="EMBL" id="WHPC01000017">
    <property type="protein sequence ID" value="MPV36709.1"/>
    <property type="molecule type" value="Genomic_DNA"/>
</dbReference>
<dbReference type="RefSeq" id="WP_152194851.1">
    <property type="nucleotide sequence ID" value="NZ_VUKD01000002.1"/>
</dbReference>
<keyword evidence="1" id="KW-0472">Membrane</keyword>
<evidence type="ECO:0000313" key="4">
    <source>
        <dbReference type="Proteomes" id="UP000437709"/>
    </source>
</evidence>
<dbReference type="Proteomes" id="UP000437709">
    <property type="component" value="Unassembled WGS sequence"/>
</dbReference>
<organism evidence="3 4">
    <name type="scientific">Georgenia subflava</name>
    <dbReference type="NCBI Taxonomy" id="1622177"/>
    <lineage>
        <taxon>Bacteria</taxon>
        <taxon>Bacillati</taxon>
        <taxon>Actinomycetota</taxon>
        <taxon>Actinomycetes</taxon>
        <taxon>Micrococcales</taxon>
        <taxon>Bogoriellaceae</taxon>
        <taxon>Georgenia</taxon>
    </lineage>
</organism>
<reference evidence="3 4" key="1">
    <citation type="submission" date="2019-10" db="EMBL/GenBank/DDBJ databases">
        <title>Georgenia wutianyii sp. nov. and Georgenia yuyongxinii sp. nov. isolated from plateau pika (Ochotona curzoniae) in the Qinghai-Tibet plateau of China.</title>
        <authorList>
            <person name="Tian Z."/>
        </authorList>
    </citation>
    <scope>NUCLEOTIDE SEQUENCE [LARGE SCALE GENOMIC DNA]</scope>
    <source>
        <strain evidence="3 4">JCM 19765</strain>
    </source>
</reference>
<name>A0A6N7EF25_9MICO</name>
<gene>
    <name evidence="3" type="ORF">GB881_06500</name>
</gene>
<proteinExistence type="predicted"/>
<dbReference type="Pfam" id="PF10708">
    <property type="entry name" value="DUF2510"/>
    <property type="match status" value="1"/>
</dbReference>
<protein>
    <submittedName>
        <fullName evidence="3">DUF2510 domain-containing protein</fullName>
    </submittedName>
</protein>